<feature type="domain" description="CHAT" evidence="4">
    <location>
        <begin position="1740"/>
        <end position="2073"/>
    </location>
</feature>
<dbReference type="Pfam" id="PF12770">
    <property type="entry name" value="CHAT"/>
    <property type="match status" value="1"/>
</dbReference>
<evidence type="ECO:0000259" key="4">
    <source>
        <dbReference type="Pfam" id="PF12770"/>
    </source>
</evidence>
<feature type="signal peptide" evidence="3">
    <location>
        <begin position="1"/>
        <end position="27"/>
    </location>
</feature>
<protein>
    <submittedName>
        <fullName evidence="5">CHAT domain-containing protein</fullName>
    </submittedName>
</protein>
<dbReference type="Proteomes" id="UP000189796">
    <property type="component" value="Chromosome I"/>
</dbReference>
<accession>A0A1M5KUB4</accession>
<evidence type="ECO:0000313" key="6">
    <source>
        <dbReference type="Proteomes" id="UP000189796"/>
    </source>
</evidence>
<evidence type="ECO:0000256" key="2">
    <source>
        <dbReference type="SAM" id="MobiDB-lite"/>
    </source>
</evidence>
<dbReference type="RefSeq" id="WP_172842523.1">
    <property type="nucleotide sequence ID" value="NZ_LT670817.1"/>
</dbReference>
<reference evidence="5 6" key="1">
    <citation type="submission" date="2016-11" db="EMBL/GenBank/DDBJ databases">
        <authorList>
            <person name="Jaros S."/>
            <person name="Januszkiewicz K."/>
            <person name="Wedrychowicz H."/>
        </authorList>
    </citation>
    <scope>NUCLEOTIDE SEQUENCE [LARGE SCALE GENOMIC DNA]</scope>
    <source>
        <strain evidence="5 6">GAS138</strain>
    </source>
</reference>
<proteinExistence type="predicted"/>
<evidence type="ECO:0000256" key="3">
    <source>
        <dbReference type="SAM" id="SignalP"/>
    </source>
</evidence>
<organism evidence="5 6">
    <name type="scientific">Bradyrhizobium erythrophlei</name>
    <dbReference type="NCBI Taxonomy" id="1437360"/>
    <lineage>
        <taxon>Bacteria</taxon>
        <taxon>Pseudomonadati</taxon>
        <taxon>Pseudomonadota</taxon>
        <taxon>Alphaproteobacteria</taxon>
        <taxon>Hyphomicrobiales</taxon>
        <taxon>Nitrobacteraceae</taxon>
        <taxon>Bradyrhizobium</taxon>
    </lineage>
</organism>
<feature type="chain" id="PRO_5012409375" evidence="3">
    <location>
        <begin position="28"/>
        <end position="2075"/>
    </location>
</feature>
<feature type="region of interest" description="Disordered" evidence="2">
    <location>
        <begin position="1587"/>
        <end position="1608"/>
    </location>
</feature>
<keyword evidence="3" id="KW-0732">Signal</keyword>
<evidence type="ECO:0000313" key="5">
    <source>
        <dbReference type="EMBL" id="SHG56358.1"/>
    </source>
</evidence>
<name>A0A1M5KUB4_9BRAD</name>
<feature type="compositionally biased region" description="Polar residues" evidence="2">
    <location>
        <begin position="1590"/>
        <end position="1600"/>
    </location>
</feature>
<feature type="coiled-coil region" evidence="1">
    <location>
        <begin position="1389"/>
        <end position="1416"/>
    </location>
</feature>
<gene>
    <name evidence="5" type="ORF">SAMN05443248_1969</name>
</gene>
<evidence type="ECO:0000256" key="1">
    <source>
        <dbReference type="SAM" id="Coils"/>
    </source>
</evidence>
<dbReference type="InterPro" id="IPR024983">
    <property type="entry name" value="CHAT_dom"/>
</dbReference>
<keyword evidence="1" id="KW-0175">Coiled coil</keyword>
<dbReference type="EMBL" id="LT670817">
    <property type="protein sequence ID" value="SHG56358.1"/>
    <property type="molecule type" value="Genomic_DNA"/>
</dbReference>
<sequence length="2075" mass="225003">MNGSWKRSLGWALFVLSIVFIQPDASADDSTCRSTPSSGRVDGCITLATRGLEARNFYKVIENVVDVLANPVTSPSQTTRAKAILAAALSEADRPDDASKVIDELWPAGNDIAHAPVGQLSSYDRAIALFAKMQLQARVSSLNVDSALAAHFSQDFANGLKANGQGYPSVGFALSALGNANAIGSPTTTLRLVEAIVSVFREIPNAASIELANAEILEAFVAVRANALADAGAELDRAEKSLPLAPWLKPLLRDGKDEDDDRHDEASKIASLLWRHSALLRGCIAMKRGQTDFALERLNLYLLTERKDDWQLFFMGSPAQQEARTQQFLYGSDSGASVDAARAAIAQWSALPSMAEQQLHWLRLFEAELLTGTTIRVAQVSQSVLRSTYNPAKSTEEDPSNSLFYAYFASLGGADYGIDARFTAMQVSDLKSATVAQKAQALAILAGLDARSGSLEESRQELSTARELSKSLDGRWTDGHWVTAMYARIAGDTDLERNALEMVVRYIVKADELYDLLAYWRYSELQVTAGNYAAARDSLGKLMSDSATVNNTRINLQAETKLRFARASYLAGDYGVSGTHSAQIAQFDLAGGVRDRARLAESAAIAALSANALGDLSSAARWAKIAVWFGQFTSDTRSQLVVKKLGELEPLANTKIANLGVDGLPVAATDFDEKVDLLKNRAEAAITDFDNQVVIIKDGAEAAAKNSQLRTLKFVKEYNQKKDIARTLLAVHSSAASKAQLGGEFIRLTSSIVQSLEANAKGACRDFLVAGEYAIENNDTFSRDVFVQLSKKLDNVLSAFKCEEVSRPRFIALRVQLALELGEPALGTLEWLIYAQSSTQRTGRVSKQHPLYQAALDVVKALEDSNLMHLAPLLYSALPNLFAPDALYKPDNDDTLLDALQSESQIGFVNSNALLRLIWDDATFVKLANPAGAKIGEKLASLEKQLEEIGRNDEANFVQSLVPAAESKHKKTKFKVAIDTLVETWNSGSNQQRLEVAISDVVEKAKEVAAEGKPLISSGFDTRISELERNVRRVAELAGDAFDSRSPSIGFRLADTVLVLTQILPTETSSDLAWTALGSILRASTYLGDFEPFRTRARDLLSRDAQAVQLNPEGALSFRTNMKIIAAYQIVASDSEMEDLLSPLRAIAEHLRDGTVSINNRNQYGLFQEALFGQISPRDPASRLKALSFLKQRPEPSKEITEFVGGATDRIVGEALAFAINDLRSGNLQEARTLAAKVQQALRGLPQQNSAKLKGPTLAVRAVAAVCSASTAEDAETSLDSLSRQMDSSAELAVERTLFARGLSHYAGSRIADVFTRLDVAGEPVLQTANKNVDLYRIKLSEFQGAASLLDGQPEKARSQLAEAWDRDKLNARRKQFAFAHTVLSMGRIKTADELFENLNQATKELEQAFDQADASGSNLEGRHFAVDRADAAFLEARLRLVHGDPEGALESVDQSRKRRDLKLFPTLQGPESDRTFSTNGSLLNAIAGTQVKPIGPLWQGAPTVPAGLWEPSAPPDSPLLVALTAADLIRKSGKSLSKEQSKIVRAEVRAATRSSTTVTMERARTIAGITDAGTKEALRRSILTDRSTRLASRSQSTGQWPPKPREVGDALAEYTPCEGGDAQKSSLSLRDFMFDALAPATGLWSEQTTNNFLLNPKTSSGEVLLSDNSDSLSIASDEAALFLTGSGKEVFTTVIRDSAIEVYKVAFEDREPSLDELVQQARKAISESSTDPSVDRTSIAALSRKILWPLLPSMKGVHRVFLITQGPLTSIPFHLLHLPPETETSSRTVWLDQAYSVRVLPGLDLLYPPPIKSDRTPPPTQSDLEFFAIADPAGFGDQQHCRDSMLTKLRNTDGAVDPSKFSEFCSVPETKLAAKAIALTLLSPNLANDLGSWLLTGSDARELKVTSDSRLGRARVVMFATHGLLADESLATSGLKEPALLLTPPIGVLRPIDRDDGLLTAGEITSLNLSADWVVLEACNSGGPDGGKEDEALSGLAAAFIAAGAHGVIVSYWRLDARTSIGLLRELFRAWDKGKLPMDQALVIAMQAIRDGKVFPGTALRTEFHWAPFVVVAR</sequence>